<dbReference type="InterPro" id="IPR027417">
    <property type="entry name" value="P-loop_NTPase"/>
</dbReference>
<accession>B7AVZ7</accession>
<comment type="caution">
    <text evidence="2">The sequence shown here is derived from an EMBL/GenBank/DDBJ whole genome shotgun (WGS) entry which is preliminary data.</text>
</comment>
<dbReference type="Gene3D" id="3.40.50.300">
    <property type="entry name" value="P-loop containing nucleotide triphosphate hydrolases"/>
    <property type="match status" value="1"/>
</dbReference>
<reference evidence="2 3" key="2">
    <citation type="submission" date="2008-11" db="EMBL/GenBank/DDBJ databases">
        <authorList>
            <person name="Fulton L."/>
            <person name="Clifton S."/>
            <person name="Fulton B."/>
            <person name="Xu J."/>
            <person name="Minx P."/>
            <person name="Pepin K.H."/>
            <person name="Johnson M."/>
            <person name="Bhonagiri V."/>
            <person name="Nash W.E."/>
            <person name="Mardis E.R."/>
            <person name="Wilson R.K."/>
        </authorList>
    </citation>
    <scope>NUCLEOTIDE SEQUENCE [LARGE SCALE GENOMIC DNA]</scope>
    <source>
        <strain evidence="2 3">ATCC 43243</strain>
    </source>
</reference>
<dbReference type="GO" id="GO:0005524">
    <property type="term" value="F:ATP binding"/>
    <property type="evidence" value="ECO:0007669"/>
    <property type="project" value="InterPro"/>
</dbReference>
<dbReference type="PANTHER" id="PTHR42794:SF2">
    <property type="entry name" value="ABC TRANSPORTER ATP-BINDING PROTEIN"/>
    <property type="match status" value="1"/>
</dbReference>
<proteinExistence type="predicted"/>
<dbReference type="GO" id="GO:0016887">
    <property type="term" value="F:ATP hydrolysis activity"/>
    <property type="evidence" value="ECO:0007669"/>
    <property type="project" value="InterPro"/>
</dbReference>
<dbReference type="InterPro" id="IPR003439">
    <property type="entry name" value="ABC_transporter-like_ATP-bd"/>
</dbReference>
<dbReference type="eggNOG" id="COG1120">
    <property type="taxonomic scope" value="Bacteria"/>
</dbReference>
<sequence>MELRCEDIEYSIAGNRILKGITMGVSNNEFHTILGPNGCGKTTLLKTVYRIVKPETGTVYLDGRPQKDISIRQSAQQMAVVAQFNNLNFDCSVLDVVMLGRTPHLKMMEQEKAQDYEIAYDALRKVGMYDKRTGHICRCPEVRNREWCLRGQ</sequence>
<dbReference type="PANTHER" id="PTHR42794">
    <property type="entry name" value="HEMIN IMPORT ATP-BINDING PROTEIN HMUV"/>
    <property type="match status" value="1"/>
</dbReference>
<gene>
    <name evidence="2" type="ORF">BACPEC_02897</name>
</gene>
<organism evidence="2 3">
    <name type="scientific">[Bacteroides] pectinophilus ATCC 43243</name>
    <dbReference type="NCBI Taxonomy" id="483218"/>
    <lineage>
        <taxon>Bacteria</taxon>
        <taxon>Bacillati</taxon>
        <taxon>Bacillota</taxon>
        <taxon>Clostridia</taxon>
        <taxon>Eubacteriales</taxon>
    </lineage>
</organism>
<evidence type="ECO:0000313" key="2">
    <source>
        <dbReference type="EMBL" id="EEC56388.1"/>
    </source>
</evidence>
<evidence type="ECO:0000259" key="1">
    <source>
        <dbReference type="Pfam" id="PF00005"/>
    </source>
</evidence>
<dbReference type="AlphaFoldDB" id="B7AVZ7"/>
<reference evidence="2 3" key="1">
    <citation type="submission" date="2008-11" db="EMBL/GenBank/DDBJ databases">
        <title>Draft genome sequence of Bacteroides pectinophilus (ATCC 43243).</title>
        <authorList>
            <person name="Sudarsanam P."/>
            <person name="Ley R."/>
            <person name="Guruge J."/>
            <person name="Turnbaugh P.J."/>
            <person name="Mahowald M."/>
            <person name="Liep D."/>
            <person name="Gordon J."/>
        </authorList>
    </citation>
    <scope>NUCLEOTIDE SEQUENCE [LARGE SCALE GENOMIC DNA]</scope>
    <source>
        <strain evidence="2 3">ATCC 43243</strain>
    </source>
</reference>
<dbReference type="EMBL" id="ABVQ01000037">
    <property type="protein sequence ID" value="EEC56388.1"/>
    <property type="molecule type" value="Genomic_DNA"/>
</dbReference>
<evidence type="ECO:0000313" key="3">
    <source>
        <dbReference type="Proteomes" id="UP000003136"/>
    </source>
</evidence>
<keyword evidence="3" id="KW-1185">Reference proteome</keyword>
<protein>
    <recommendedName>
        <fullName evidence="1">ABC transporter domain-containing protein</fullName>
    </recommendedName>
</protein>
<dbReference type="Proteomes" id="UP000003136">
    <property type="component" value="Unassembled WGS sequence"/>
</dbReference>
<dbReference type="STRING" id="483218.BACPEC_02897"/>
<dbReference type="SUPFAM" id="SSF52540">
    <property type="entry name" value="P-loop containing nucleoside triphosphate hydrolases"/>
    <property type="match status" value="1"/>
</dbReference>
<feature type="domain" description="ABC transporter" evidence="1">
    <location>
        <begin position="18"/>
        <end position="133"/>
    </location>
</feature>
<dbReference type="HOGENOM" id="CLU_000604_1_11_9"/>
<dbReference type="Pfam" id="PF00005">
    <property type="entry name" value="ABC_tran"/>
    <property type="match status" value="1"/>
</dbReference>
<name>B7AVZ7_9FIRM</name>